<sequence length="524" mass="60117">MKNLHNFTVGIFNKHVASQRKAYKGNPNPYIHSPLSRIVSPSNPITMTYQIIYSDDLSEIISYCRKENHALQEANMGLLHWILPFTFPIWIVCLILLAIPGFVTYYHTKSVSDSVSVLIGVLGVALKQYTNVIDKKLLVFTSFFGLIVCSFYETQITSSAMAQLPLPIIQSLEELIRKGYKLLITRETLIGDYELDFKFRNMLDVFNKSWYTYASLYDDYASRTDLEVILLANSNGSAAYAEIKDKKAMQYNLWFKTELLRNHTGDFEYACYSIPDQLKISQDYWRTNVKNRHWLQLSLSYMNAAGLPQIWDGWSVWVDRLYYMMEERYLREEGDWLGDSLFHKKELGPALIKIHELGGLLLLAICPVIISIVLLVLEICKHRAYNKNLNKKPNSIYPRKTGTAISLKYTDPASVITPWPNPVRNRPAYSIQTWSGKPPAGEPTNPPRVVMEVIQDNSVVLKYEKWLLEGMEGNTVEDLPVTVPPKKSPNDRIPHAKYYGTSVRFRNGIFAFICEDLSFSDILG</sequence>
<feature type="transmembrane region" description="Helical" evidence="1">
    <location>
        <begin position="78"/>
        <end position="99"/>
    </location>
</feature>
<evidence type="ECO:0000313" key="2">
    <source>
        <dbReference type="EMBL" id="CAL8130252.1"/>
    </source>
</evidence>
<name>A0ABP1RLU3_9HEXA</name>
<comment type="caution">
    <text evidence="2">The sequence shown here is derived from an EMBL/GenBank/DDBJ whole genome shotgun (WGS) entry which is preliminary data.</text>
</comment>
<dbReference type="EMBL" id="CAXLJM020000081">
    <property type="protein sequence ID" value="CAL8130252.1"/>
    <property type="molecule type" value="Genomic_DNA"/>
</dbReference>
<reference evidence="2 3" key="1">
    <citation type="submission" date="2024-08" db="EMBL/GenBank/DDBJ databases">
        <authorList>
            <person name="Cucini C."/>
            <person name="Frati F."/>
        </authorList>
    </citation>
    <scope>NUCLEOTIDE SEQUENCE [LARGE SCALE GENOMIC DNA]</scope>
</reference>
<evidence type="ECO:0000256" key="1">
    <source>
        <dbReference type="SAM" id="Phobius"/>
    </source>
</evidence>
<keyword evidence="1" id="KW-0812">Transmembrane</keyword>
<keyword evidence="1" id="KW-0472">Membrane</keyword>
<keyword evidence="1" id="KW-1133">Transmembrane helix</keyword>
<protein>
    <submittedName>
        <fullName evidence="2">Uncharacterized protein</fullName>
    </submittedName>
</protein>
<evidence type="ECO:0000313" key="3">
    <source>
        <dbReference type="Proteomes" id="UP001642540"/>
    </source>
</evidence>
<feature type="transmembrane region" description="Helical" evidence="1">
    <location>
        <begin position="137"/>
        <end position="154"/>
    </location>
</feature>
<dbReference type="Proteomes" id="UP001642540">
    <property type="component" value="Unassembled WGS sequence"/>
</dbReference>
<feature type="transmembrane region" description="Helical" evidence="1">
    <location>
        <begin position="357"/>
        <end position="377"/>
    </location>
</feature>
<gene>
    <name evidence="2" type="ORF">ODALV1_LOCUS23640</name>
</gene>
<organism evidence="2 3">
    <name type="scientific">Orchesella dallaii</name>
    <dbReference type="NCBI Taxonomy" id="48710"/>
    <lineage>
        <taxon>Eukaryota</taxon>
        <taxon>Metazoa</taxon>
        <taxon>Ecdysozoa</taxon>
        <taxon>Arthropoda</taxon>
        <taxon>Hexapoda</taxon>
        <taxon>Collembola</taxon>
        <taxon>Entomobryomorpha</taxon>
        <taxon>Entomobryoidea</taxon>
        <taxon>Orchesellidae</taxon>
        <taxon>Orchesellinae</taxon>
        <taxon>Orchesella</taxon>
    </lineage>
</organism>
<keyword evidence="3" id="KW-1185">Reference proteome</keyword>
<proteinExistence type="predicted"/>
<accession>A0ABP1RLU3</accession>